<proteinExistence type="predicted"/>
<gene>
    <name evidence="1" type="ORF">J8F10_07215</name>
</gene>
<name>A0ABS5BMV6_9BACT</name>
<accession>A0ABS5BMV6</accession>
<reference evidence="1 2" key="1">
    <citation type="submission" date="2021-04" db="EMBL/GenBank/DDBJ databases">
        <authorList>
            <person name="Ivanova A."/>
        </authorList>
    </citation>
    <scope>NUCLEOTIDE SEQUENCE [LARGE SCALE GENOMIC DNA]</scope>
    <source>
        <strain evidence="1 2">G18</strain>
    </source>
</reference>
<sequence length="336" mass="36936">MSEPALLDPPTTTGPAPAVSLADLILLRLLPTKASIQLKQLHTDLGVFFRRPMSAEHLEDALTELRADGFVAPKGQRATDAGRARALEYLGIEKLPPRANWTTVQAKYLVPRALGPSLDSEEYEKAKTGENLAAFLLKRQLRLPASTGHTLTKIVDALLCRALGHPDFTALKTLIQAKLGEAIGGDPISQADAKKVLPRVRLNVSQLDKKKLYAAILDGRLDEPRTSRHIEPVIDEPFDLEMFANTVKSVARTCPTGRFGDNKVFISHVWKQLCDEPRFAALGFDGFKAKLIEANRADLLTLSRADLVQLMDPADVRASETTYLTATFHFILVEGN</sequence>
<keyword evidence="2" id="KW-1185">Reference proteome</keyword>
<evidence type="ECO:0000313" key="2">
    <source>
        <dbReference type="Proteomes" id="UP000676565"/>
    </source>
</evidence>
<dbReference type="RefSeq" id="WP_210653168.1">
    <property type="nucleotide sequence ID" value="NZ_JAGKQQ010000001.1"/>
</dbReference>
<dbReference type="Proteomes" id="UP000676565">
    <property type="component" value="Unassembled WGS sequence"/>
</dbReference>
<organism evidence="1 2">
    <name type="scientific">Gemmata palustris</name>
    <dbReference type="NCBI Taxonomy" id="2822762"/>
    <lineage>
        <taxon>Bacteria</taxon>
        <taxon>Pseudomonadati</taxon>
        <taxon>Planctomycetota</taxon>
        <taxon>Planctomycetia</taxon>
        <taxon>Gemmatales</taxon>
        <taxon>Gemmataceae</taxon>
        <taxon>Gemmata</taxon>
    </lineage>
</organism>
<protein>
    <submittedName>
        <fullName evidence="1">Uncharacterized protein</fullName>
    </submittedName>
</protein>
<evidence type="ECO:0000313" key="1">
    <source>
        <dbReference type="EMBL" id="MBP3955068.1"/>
    </source>
</evidence>
<dbReference type="EMBL" id="JAGKQQ010000001">
    <property type="protein sequence ID" value="MBP3955068.1"/>
    <property type="molecule type" value="Genomic_DNA"/>
</dbReference>
<comment type="caution">
    <text evidence="1">The sequence shown here is derived from an EMBL/GenBank/DDBJ whole genome shotgun (WGS) entry which is preliminary data.</text>
</comment>